<dbReference type="InterPro" id="IPR013097">
    <property type="entry name" value="Dabb"/>
</dbReference>
<dbReference type="Gene3D" id="3.30.70.100">
    <property type="match status" value="1"/>
</dbReference>
<evidence type="ECO:0000313" key="2">
    <source>
        <dbReference type="EMBL" id="KIY47691.1"/>
    </source>
</evidence>
<dbReference type="EMBL" id="KN881929">
    <property type="protein sequence ID" value="KIY47691.1"/>
    <property type="molecule type" value="Genomic_DNA"/>
</dbReference>
<dbReference type="PROSITE" id="PS51502">
    <property type="entry name" value="S_R_A_B_BARREL"/>
    <property type="match status" value="1"/>
</dbReference>
<reference evidence="2 3" key="1">
    <citation type="journal article" date="2015" name="Fungal Genet. Biol.">
        <title>Evolution of novel wood decay mechanisms in Agaricales revealed by the genome sequences of Fistulina hepatica and Cylindrobasidium torrendii.</title>
        <authorList>
            <person name="Floudas D."/>
            <person name="Held B.W."/>
            <person name="Riley R."/>
            <person name="Nagy L.G."/>
            <person name="Koehler G."/>
            <person name="Ransdell A.S."/>
            <person name="Younus H."/>
            <person name="Chow J."/>
            <person name="Chiniquy J."/>
            <person name="Lipzen A."/>
            <person name="Tritt A."/>
            <person name="Sun H."/>
            <person name="Haridas S."/>
            <person name="LaButti K."/>
            <person name="Ohm R.A."/>
            <person name="Kues U."/>
            <person name="Blanchette R.A."/>
            <person name="Grigoriev I.V."/>
            <person name="Minto R.E."/>
            <person name="Hibbett D.S."/>
        </authorList>
    </citation>
    <scope>NUCLEOTIDE SEQUENCE [LARGE SCALE GENOMIC DNA]</scope>
    <source>
        <strain evidence="2 3">ATCC 64428</strain>
    </source>
</reference>
<accession>A0A0D7ACM6</accession>
<feature type="domain" description="Stress-response A/B barrel" evidence="1">
    <location>
        <begin position="2"/>
        <end position="102"/>
    </location>
</feature>
<dbReference type="SMART" id="SM00886">
    <property type="entry name" value="Dabb"/>
    <property type="match status" value="1"/>
</dbReference>
<dbReference type="Proteomes" id="UP000054144">
    <property type="component" value="Unassembled WGS sequence"/>
</dbReference>
<gene>
    <name evidence="2" type="ORF">FISHEDRAFT_74361</name>
</gene>
<protein>
    <recommendedName>
        <fullName evidence="1">Stress-response A/B barrel domain-containing protein</fullName>
    </recommendedName>
</protein>
<dbReference type="AlphaFoldDB" id="A0A0D7ACM6"/>
<keyword evidence="3" id="KW-1185">Reference proteome</keyword>
<evidence type="ECO:0000259" key="1">
    <source>
        <dbReference type="PROSITE" id="PS51502"/>
    </source>
</evidence>
<proteinExistence type="predicted"/>
<dbReference type="SUPFAM" id="SSF54909">
    <property type="entry name" value="Dimeric alpha+beta barrel"/>
    <property type="match status" value="1"/>
</dbReference>
<dbReference type="InterPro" id="IPR011008">
    <property type="entry name" value="Dimeric_a/b-barrel"/>
</dbReference>
<organism evidence="2 3">
    <name type="scientific">Fistulina hepatica ATCC 64428</name>
    <dbReference type="NCBI Taxonomy" id="1128425"/>
    <lineage>
        <taxon>Eukaryota</taxon>
        <taxon>Fungi</taxon>
        <taxon>Dikarya</taxon>
        <taxon>Basidiomycota</taxon>
        <taxon>Agaricomycotina</taxon>
        <taxon>Agaricomycetes</taxon>
        <taxon>Agaricomycetidae</taxon>
        <taxon>Agaricales</taxon>
        <taxon>Fistulinaceae</taxon>
        <taxon>Fistulina</taxon>
    </lineage>
</organism>
<sequence length="107" mass="12038">MFYHTVGLSFKSSVDPSAYAGIFEEFKTLKVTVTNEAGAPYVKSFKYGKQTFQDRTKGVTHIVIVEFENEADFKAFLVHPNHVAFSTTRSDQVFEDMVVLSFADGQL</sequence>
<dbReference type="OrthoDB" id="1601230at2759"/>
<dbReference type="Pfam" id="PF07876">
    <property type="entry name" value="Dabb"/>
    <property type="match status" value="1"/>
</dbReference>
<evidence type="ECO:0000313" key="3">
    <source>
        <dbReference type="Proteomes" id="UP000054144"/>
    </source>
</evidence>
<name>A0A0D7ACM6_9AGAR</name>